<keyword evidence="3" id="KW-0472">Membrane</keyword>
<dbReference type="PANTHER" id="PTHR30386:SF19">
    <property type="entry name" value="MULTIDRUG EXPORT PROTEIN EMRA-RELATED"/>
    <property type="match status" value="1"/>
</dbReference>
<dbReference type="PANTHER" id="PTHR30386">
    <property type="entry name" value="MEMBRANE FUSION SUBUNIT OF EMRAB-TOLC MULTIDRUG EFFLUX PUMP"/>
    <property type="match status" value="1"/>
</dbReference>
<keyword evidence="3" id="KW-1133">Transmembrane helix</keyword>
<evidence type="ECO:0000313" key="4">
    <source>
        <dbReference type="EMBL" id="RNF59722.1"/>
    </source>
</evidence>
<protein>
    <submittedName>
        <fullName evidence="4">HlyD family efflux transporter periplasmic adaptor subunit</fullName>
    </submittedName>
</protein>
<feature type="transmembrane region" description="Helical" evidence="3">
    <location>
        <begin position="24"/>
        <end position="44"/>
    </location>
</feature>
<dbReference type="GO" id="GO:0055085">
    <property type="term" value="P:transmembrane transport"/>
    <property type="evidence" value="ECO:0007669"/>
    <property type="project" value="InterPro"/>
</dbReference>
<evidence type="ECO:0000256" key="3">
    <source>
        <dbReference type="SAM" id="Phobius"/>
    </source>
</evidence>
<comment type="subcellular location">
    <subcellularLocation>
        <location evidence="1">Cell envelope</location>
    </subcellularLocation>
</comment>
<dbReference type="RefSeq" id="WP_123104820.1">
    <property type="nucleotide sequence ID" value="NZ_CP127527.1"/>
</dbReference>
<dbReference type="AlphaFoldDB" id="A0A3M8QW99"/>
<organism evidence="4">
    <name type="scientific">Acidithiobacillus sulfuriphilus</name>
    <dbReference type="NCBI Taxonomy" id="1867749"/>
    <lineage>
        <taxon>Bacteria</taxon>
        <taxon>Pseudomonadati</taxon>
        <taxon>Pseudomonadota</taxon>
        <taxon>Acidithiobacillia</taxon>
        <taxon>Acidithiobacillales</taxon>
        <taxon>Acidithiobacillaceae</taxon>
        <taxon>Acidithiobacillus</taxon>
    </lineage>
</organism>
<dbReference type="Gene3D" id="2.40.30.170">
    <property type="match status" value="1"/>
</dbReference>
<dbReference type="EMBL" id="RIZI01000181">
    <property type="protein sequence ID" value="RNF59722.1"/>
    <property type="molecule type" value="Genomic_DNA"/>
</dbReference>
<gene>
    <name evidence="4" type="ORF">EC580_10480</name>
</gene>
<dbReference type="SUPFAM" id="SSF111369">
    <property type="entry name" value="HlyD-like secretion proteins"/>
    <property type="match status" value="2"/>
</dbReference>
<dbReference type="OrthoDB" id="9811754at2"/>
<sequence>MVIPETVSEARRLAEESWRRRRNLWLLLLIVLLALSGWAAWWFLLGRWWVNVDDAYVEGNIYPVNARVSGTVGSVAGYNTLVVRQGDPLVALRGRRAELALRQAQAQLAQSRQDARALVEEMAASRAHSAALAAALATAQQKAWRYGAAAESGAAQTLEAITSKDDVARLRAEIAAESAHGRALQARLGAHDPDNAPSVKAALERVELARLALHRQIIRAPVSGILAQQAVQRGQWVTPGQRLFTIVPLHQIWVDANVKETDLAGVRVGARVTLHADVYGSRVTYHGWVAGIGGASGAVFAVLPPENASGNWIKFTQRVPVRIAVDPQGLVAYPLRPGLTMSMAIRVGGKAHQGPVPAWMETARPRAASAATDLAAGGQRGVR</sequence>
<accession>A0A3M8QW99</accession>
<keyword evidence="3" id="KW-0812">Transmembrane</keyword>
<proteinExistence type="predicted"/>
<evidence type="ECO:0000256" key="1">
    <source>
        <dbReference type="ARBA" id="ARBA00004196"/>
    </source>
</evidence>
<comment type="caution">
    <text evidence="4">The sequence shown here is derived from an EMBL/GenBank/DDBJ whole genome shotgun (WGS) entry which is preliminary data.</text>
</comment>
<reference evidence="4" key="1">
    <citation type="submission" date="2018-10" db="EMBL/GenBank/DDBJ databases">
        <title>Acidithiobacillus sulfuriphilus sp. nov.: an extremely acidophilic sulfur-oxidizing chemolithotroph isolated from a neutral pH environment.</title>
        <authorList>
            <person name="Falagan C."/>
            <person name="Moya-Beltran A."/>
            <person name="Quatrini R."/>
            <person name="Johnson D.B."/>
        </authorList>
    </citation>
    <scope>NUCLEOTIDE SEQUENCE [LARGE SCALE GENOMIC DNA]</scope>
    <source>
        <strain evidence="4">CJ-2</strain>
    </source>
</reference>
<keyword evidence="2" id="KW-0175">Coiled coil</keyword>
<feature type="coiled-coil region" evidence="2">
    <location>
        <begin position="94"/>
        <end position="121"/>
    </location>
</feature>
<evidence type="ECO:0000256" key="2">
    <source>
        <dbReference type="SAM" id="Coils"/>
    </source>
</evidence>
<dbReference type="InterPro" id="IPR050739">
    <property type="entry name" value="MFP"/>
</dbReference>
<name>A0A3M8QW99_9PROT</name>
<dbReference type="GO" id="GO:0030313">
    <property type="term" value="C:cell envelope"/>
    <property type="evidence" value="ECO:0007669"/>
    <property type="project" value="UniProtKB-SubCell"/>
</dbReference>